<dbReference type="Proteomes" id="UP001457282">
    <property type="component" value="Unassembled WGS sequence"/>
</dbReference>
<evidence type="ECO:0000259" key="2">
    <source>
        <dbReference type="Pfam" id="PF25874"/>
    </source>
</evidence>
<dbReference type="PANTHER" id="PTHR46740:SF2">
    <property type="entry name" value="PROTEIN DYAD"/>
    <property type="match status" value="1"/>
</dbReference>
<evidence type="ECO:0000313" key="3">
    <source>
        <dbReference type="EMBL" id="KAK9950036.1"/>
    </source>
</evidence>
<dbReference type="AlphaFoldDB" id="A0AAW1YMZ9"/>
<dbReference type="InterPro" id="IPR044221">
    <property type="entry name" value="DYAD/AMEIOTIC1"/>
</dbReference>
<sequence>MKKYLEKKQNAESSTLHTLAICSSLEAIEHIQVGSFYEIDHSKLPPKAPEQFRSIRIVMVSKKALFKVSVRFPSIHSLQAFLGELEMSYGNVGGQKNELPALDEKYLLDPETASEVLYRRVPPEEISDRRKVWSFWAVITRRRFENLVRNPSGRSCLSEVNLSGLVQWGRRKQVRYLSSNRSSPIPSSSEDEENDKLALAVRDEEDDELGDESSEEEEAEASPRVLVKKNTRSKRRKQPIRTQKTPKRPKRQKQIVVHNQSEKRTVKSTVARWSAGRYKLAEENMLKVMKDRGATAVHPIKRPALRNEARKLIGDTGLLDHLLKHMAGKVAPGGADRFRRRHNADGAMEYWLESADLVEIRKEAGVQDPYWTPPQGWKPGDNPTQDPTCATMFKELWDEIANLKKRDKELKQPDQGLSMVTTSSNSLLTSLDWDQAYSSVIHLKDKYTQLAVRKSKFEEQMQQASQTLSGMEEQMLVLKSTMEAPAPALMYQSEAADVPQLTSDSEREAKEDKAAKLERLRSGFSIFRPQGTFLWPNMSMYTSQHQIDPSAVPTTPSVTCSTKPATQLDLVPAQAQHGTNPGSGSGSLVKPFAERRPVNTSTLLCNVTNPPSFSSAFTLVLSEIEKTTTKSQSAKTLQINLNEIPADAQHNDSTVISRTVTYQRRHQLMKARKENNADARKDSMSLRGHSKSKQHQQRW</sequence>
<feature type="region of interest" description="Disordered" evidence="1">
    <location>
        <begin position="203"/>
        <end position="263"/>
    </location>
</feature>
<name>A0AAW1YMZ9_RUBAR</name>
<feature type="compositionally biased region" description="Acidic residues" evidence="1">
    <location>
        <begin position="203"/>
        <end position="220"/>
    </location>
</feature>
<accession>A0AAW1YMZ9</accession>
<dbReference type="EMBL" id="JBEDUW010000001">
    <property type="protein sequence ID" value="KAK9950036.1"/>
    <property type="molecule type" value="Genomic_DNA"/>
</dbReference>
<reference evidence="3 4" key="1">
    <citation type="journal article" date="2023" name="G3 (Bethesda)">
        <title>A chromosome-length genome assembly and annotation of blackberry (Rubus argutus, cv. 'Hillquist').</title>
        <authorList>
            <person name="Bruna T."/>
            <person name="Aryal R."/>
            <person name="Dudchenko O."/>
            <person name="Sargent D.J."/>
            <person name="Mead D."/>
            <person name="Buti M."/>
            <person name="Cavallini A."/>
            <person name="Hytonen T."/>
            <person name="Andres J."/>
            <person name="Pham M."/>
            <person name="Weisz D."/>
            <person name="Mascagni F."/>
            <person name="Usai G."/>
            <person name="Natali L."/>
            <person name="Bassil N."/>
            <person name="Fernandez G.E."/>
            <person name="Lomsadze A."/>
            <person name="Armour M."/>
            <person name="Olukolu B."/>
            <person name="Poorten T."/>
            <person name="Britton C."/>
            <person name="Davik J."/>
            <person name="Ashrafi H."/>
            <person name="Aiden E.L."/>
            <person name="Borodovsky M."/>
            <person name="Worthington M."/>
        </authorList>
    </citation>
    <scope>NUCLEOTIDE SEQUENCE [LARGE SCALE GENOMIC DNA]</scope>
    <source>
        <strain evidence="3">PI 553951</strain>
    </source>
</reference>
<dbReference type="GO" id="GO:0051177">
    <property type="term" value="P:meiotic sister chromatid cohesion"/>
    <property type="evidence" value="ECO:0007669"/>
    <property type="project" value="InterPro"/>
</dbReference>
<evidence type="ECO:0000256" key="1">
    <source>
        <dbReference type="SAM" id="MobiDB-lite"/>
    </source>
</evidence>
<feature type="compositionally biased region" description="Basic residues" evidence="1">
    <location>
        <begin position="226"/>
        <end position="253"/>
    </location>
</feature>
<keyword evidence="4" id="KW-1185">Reference proteome</keyword>
<proteinExistence type="predicted"/>
<gene>
    <name evidence="3" type="ORF">M0R45_005542</name>
</gene>
<dbReference type="GO" id="GO:0007131">
    <property type="term" value="P:reciprocal meiotic recombination"/>
    <property type="evidence" value="ECO:0007669"/>
    <property type="project" value="InterPro"/>
</dbReference>
<feature type="region of interest" description="Disordered" evidence="1">
    <location>
        <begin position="669"/>
        <end position="699"/>
    </location>
</feature>
<dbReference type="PANTHER" id="PTHR46740">
    <property type="entry name" value="PROTEIN DYAD"/>
    <property type="match status" value="1"/>
</dbReference>
<dbReference type="Pfam" id="PF25874">
    <property type="entry name" value="WHD_plant_repro"/>
    <property type="match status" value="1"/>
</dbReference>
<comment type="caution">
    <text evidence="3">The sequence shown here is derived from an EMBL/GenBank/DDBJ whole genome shotgun (WGS) entry which is preliminary data.</text>
</comment>
<feature type="compositionally biased region" description="Basic and acidic residues" evidence="1">
    <location>
        <begin position="671"/>
        <end position="684"/>
    </location>
</feature>
<evidence type="ECO:0000313" key="4">
    <source>
        <dbReference type="Proteomes" id="UP001457282"/>
    </source>
</evidence>
<organism evidence="3 4">
    <name type="scientific">Rubus argutus</name>
    <name type="common">Southern blackberry</name>
    <dbReference type="NCBI Taxonomy" id="59490"/>
    <lineage>
        <taxon>Eukaryota</taxon>
        <taxon>Viridiplantae</taxon>
        <taxon>Streptophyta</taxon>
        <taxon>Embryophyta</taxon>
        <taxon>Tracheophyta</taxon>
        <taxon>Spermatophyta</taxon>
        <taxon>Magnoliopsida</taxon>
        <taxon>eudicotyledons</taxon>
        <taxon>Gunneridae</taxon>
        <taxon>Pentapetalae</taxon>
        <taxon>rosids</taxon>
        <taxon>fabids</taxon>
        <taxon>Rosales</taxon>
        <taxon>Rosaceae</taxon>
        <taxon>Rosoideae</taxon>
        <taxon>Rosoideae incertae sedis</taxon>
        <taxon>Rubus</taxon>
    </lineage>
</organism>
<protein>
    <recommendedName>
        <fullName evidence="2">PTC1-like winged helix-turn-helix domain-containing protein</fullName>
    </recommendedName>
</protein>
<dbReference type="InterPro" id="IPR059080">
    <property type="entry name" value="WHD_PTC1"/>
</dbReference>
<feature type="domain" description="PTC1-like winged helix-turn-helix" evidence="2">
    <location>
        <begin position="272"/>
        <end position="354"/>
    </location>
</feature>
<feature type="compositionally biased region" description="Basic residues" evidence="1">
    <location>
        <begin position="688"/>
        <end position="699"/>
    </location>
</feature>